<feature type="compositionally biased region" description="Low complexity" evidence="1">
    <location>
        <begin position="449"/>
        <end position="462"/>
    </location>
</feature>
<feature type="transmembrane region" description="Helical" evidence="2">
    <location>
        <begin position="212"/>
        <end position="233"/>
    </location>
</feature>
<reference evidence="3" key="1">
    <citation type="submission" date="2009-10" db="EMBL/GenBank/DDBJ databases">
        <title>Diversity of trophic interactions inside an arsenic-rich microbial ecosystem.</title>
        <authorList>
            <person name="Bertin P.N."/>
            <person name="Heinrich-Salmeron A."/>
            <person name="Pelletier E."/>
            <person name="Goulhen-Chollet F."/>
            <person name="Arsene-Ploetze F."/>
            <person name="Gallien S."/>
            <person name="Calteau A."/>
            <person name="Vallenet D."/>
            <person name="Casiot C."/>
            <person name="Chane-Woon-Ming B."/>
            <person name="Giloteaux L."/>
            <person name="Barakat M."/>
            <person name="Bonnefoy V."/>
            <person name="Bruneel O."/>
            <person name="Chandler M."/>
            <person name="Cleiss J."/>
            <person name="Duran R."/>
            <person name="Elbaz-Poulichet F."/>
            <person name="Fonknechten N."/>
            <person name="Lauga B."/>
            <person name="Mornico D."/>
            <person name="Ortet P."/>
            <person name="Schaeffer C."/>
            <person name="Siguier P."/>
            <person name="Alexander Thil Smith A."/>
            <person name="Van Dorsselaer A."/>
            <person name="Weissenbach J."/>
            <person name="Medigue C."/>
            <person name="Le Paslier D."/>
        </authorList>
    </citation>
    <scope>NUCLEOTIDE SEQUENCE</scope>
</reference>
<feature type="transmembrane region" description="Helical" evidence="2">
    <location>
        <begin position="117"/>
        <end position="135"/>
    </location>
</feature>
<feature type="compositionally biased region" description="Gly residues" evidence="1">
    <location>
        <begin position="429"/>
        <end position="448"/>
    </location>
</feature>
<feature type="region of interest" description="Disordered" evidence="1">
    <location>
        <begin position="429"/>
        <end position="484"/>
    </location>
</feature>
<comment type="caution">
    <text evidence="3">The sequence shown here is derived from an EMBL/GenBank/DDBJ whole genome shotgun (WGS) entry which is preliminary data.</text>
</comment>
<proteinExistence type="predicted"/>
<dbReference type="EMBL" id="CABQ01000317">
    <property type="protein sequence ID" value="CBI09090.1"/>
    <property type="molecule type" value="Genomic_DNA"/>
</dbReference>
<feature type="transmembrane region" description="Helical" evidence="2">
    <location>
        <begin position="73"/>
        <end position="97"/>
    </location>
</feature>
<sequence>MIDPVLAAALEIRARAFGNAFVRRVWASRSARGAFLIGSAFLVAIVAIGAPRIARGYALDTLQSNINSMGTTIMGGADGLISGILLALVGSVMLYRLGMAGYVTRSVRGVLDEGMRALFEVGLPFALISALYPLITNGATLAYTVFAGVGIPAVPTSPETILQRGIGIGFGIFSAFIKTMTTAGPAAPAGLPWWQAIVNFIAVLPDMLIEGVLGFVFIVVIFICACVIAYCFAMLAAELLLAKVQAAITLPFAKLLLPFHIGPLGGLGSSGLGAVLAILIRYAVIAIMVGIVMTTSVAWQADATTAALAFNSLPNLYTNTGTINQNYLSAMGATSLNVTKAMLSFVFAAFILKYIVSQVGQLADAVMTGRSVFSGGMAVQAAAAPIDRAGGAIAGGMTGGVPGAAYGAMGGTKSVLSSYMIARMRSRGAGSGGVGGSPSSGGGSGRGSSGPSSSSGASSPRSGGPGQSRGPDVTLGEPPVPPVL</sequence>
<organism evidence="3">
    <name type="scientific">mine drainage metagenome</name>
    <dbReference type="NCBI Taxonomy" id="410659"/>
    <lineage>
        <taxon>unclassified sequences</taxon>
        <taxon>metagenomes</taxon>
        <taxon>ecological metagenomes</taxon>
    </lineage>
</organism>
<keyword evidence="2" id="KW-0812">Transmembrane</keyword>
<feature type="transmembrane region" description="Helical" evidence="2">
    <location>
        <begin position="240"/>
        <end position="261"/>
    </location>
</feature>
<feature type="transmembrane region" description="Helical" evidence="2">
    <location>
        <begin position="33"/>
        <end position="53"/>
    </location>
</feature>
<keyword evidence="2" id="KW-1133">Transmembrane helix</keyword>
<protein>
    <submittedName>
        <fullName evidence="3">Uncharacterized protein</fullName>
    </submittedName>
</protein>
<dbReference type="AlphaFoldDB" id="E6QPB9"/>
<evidence type="ECO:0000256" key="1">
    <source>
        <dbReference type="SAM" id="MobiDB-lite"/>
    </source>
</evidence>
<accession>E6QPB9</accession>
<keyword evidence="2" id="KW-0472">Membrane</keyword>
<gene>
    <name evidence="3" type="ORF">CARN6_2641</name>
</gene>
<evidence type="ECO:0000256" key="2">
    <source>
        <dbReference type="SAM" id="Phobius"/>
    </source>
</evidence>
<evidence type="ECO:0000313" key="3">
    <source>
        <dbReference type="EMBL" id="CBI09090.1"/>
    </source>
</evidence>
<name>E6QPB9_9ZZZZ</name>
<feature type="transmembrane region" description="Helical" evidence="2">
    <location>
        <begin position="273"/>
        <end position="293"/>
    </location>
</feature>